<keyword evidence="7" id="KW-0479">Metal-binding</keyword>
<evidence type="ECO:0000256" key="4">
    <source>
        <dbReference type="ARBA" id="ARBA00022475"/>
    </source>
</evidence>
<feature type="transmembrane region" description="Helical" evidence="13">
    <location>
        <begin position="146"/>
        <end position="163"/>
    </location>
</feature>
<feature type="domain" description="Cytochrome b561 bacterial/Ni-hydrogenase" evidence="14">
    <location>
        <begin position="9"/>
        <end position="179"/>
    </location>
</feature>
<dbReference type="GO" id="GO:0005886">
    <property type="term" value="C:plasma membrane"/>
    <property type="evidence" value="ECO:0007669"/>
    <property type="project" value="UniProtKB-SubCell"/>
</dbReference>
<comment type="caution">
    <text evidence="15">The sequence shown here is derived from an EMBL/GenBank/DDBJ whole genome shotgun (WGS) entry which is preliminary data.</text>
</comment>
<dbReference type="InterPro" id="IPR052168">
    <property type="entry name" value="Cytochrome_b561_oxidase"/>
</dbReference>
<keyword evidence="9 13" id="KW-1133">Transmembrane helix</keyword>
<protein>
    <submittedName>
        <fullName evidence="15">Cytochrome b</fullName>
    </submittedName>
</protein>
<proteinExistence type="inferred from homology"/>
<reference evidence="15 16" key="1">
    <citation type="submission" date="2017-08" db="EMBL/GenBank/DDBJ databases">
        <title>Infants hospitalized years apart are colonized by the same room-sourced microbial strains.</title>
        <authorList>
            <person name="Brooks B."/>
            <person name="Olm M.R."/>
            <person name="Firek B.A."/>
            <person name="Baker R."/>
            <person name="Thomas B.C."/>
            <person name="Morowitz M.J."/>
            <person name="Banfield J.F."/>
        </authorList>
    </citation>
    <scope>NUCLEOTIDE SEQUENCE [LARGE SCALE GENOMIC DNA]</scope>
    <source>
        <strain evidence="15">S2_005_003_R2_42</strain>
    </source>
</reference>
<evidence type="ECO:0000256" key="3">
    <source>
        <dbReference type="ARBA" id="ARBA00022448"/>
    </source>
</evidence>
<dbReference type="Gene3D" id="1.20.950.20">
    <property type="entry name" value="Transmembrane di-heme cytochromes, Chain C"/>
    <property type="match status" value="1"/>
</dbReference>
<evidence type="ECO:0000256" key="7">
    <source>
        <dbReference type="ARBA" id="ARBA00022723"/>
    </source>
</evidence>
<keyword evidence="5" id="KW-0349">Heme</keyword>
<feature type="transmembrane region" description="Helical" evidence="13">
    <location>
        <begin position="12"/>
        <end position="36"/>
    </location>
</feature>
<dbReference type="Pfam" id="PF01292">
    <property type="entry name" value="Ni_hydr_CYTB"/>
    <property type="match status" value="1"/>
</dbReference>
<dbReference type="GO" id="GO:0046872">
    <property type="term" value="F:metal ion binding"/>
    <property type="evidence" value="ECO:0007669"/>
    <property type="project" value="UniProtKB-KW"/>
</dbReference>
<feature type="transmembrane region" description="Helical" evidence="13">
    <location>
        <begin position="89"/>
        <end position="109"/>
    </location>
</feature>
<evidence type="ECO:0000256" key="8">
    <source>
        <dbReference type="ARBA" id="ARBA00022982"/>
    </source>
</evidence>
<evidence type="ECO:0000259" key="14">
    <source>
        <dbReference type="Pfam" id="PF01292"/>
    </source>
</evidence>
<keyword evidence="4" id="KW-1003">Cell membrane</keyword>
<evidence type="ECO:0000256" key="9">
    <source>
        <dbReference type="ARBA" id="ARBA00022989"/>
    </source>
</evidence>
<comment type="cofactor">
    <cofactor evidence="1">
        <name>heme b</name>
        <dbReference type="ChEBI" id="CHEBI:60344"/>
    </cofactor>
</comment>
<name>A0A2W5LYN3_9GAMM</name>
<comment type="subcellular location">
    <subcellularLocation>
        <location evidence="2">Cell membrane</location>
        <topology evidence="2">Multi-pass membrane protein</topology>
    </subcellularLocation>
</comment>
<sequence>MAIRSNDARWGAIARSLHWIIFVLIAIAATVGLIMVELPKRPNIIPVYSFHKSIGLTVLALAVLRLLWRLFDRRPREPAMPAWQHWASRLVHGALYVLIFAIPLSGWLFDSAGGLRPLRWFGLFEVPKLLAPNDDVEDIAEVLHEALFWVLAAAVVLHVGGALKHHFVDRDDVLARMLPWRTRRLREPAAAEPPVPPPSTPAATP</sequence>
<gene>
    <name evidence="15" type="ORF">DI564_16180</name>
</gene>
<evidence type="ECO:0000256" key="2">
    <source>
        <dbReference type="ARBA" id="ARBA00004651"/>
    </source>
</evidence>
<keyword evidence="6 13" id="KW-0812">Transmembrane</keyword>
<dbReference type="AlphaFoldDB" id="A0A2W5LYN3"/>
<feature type="transmembrane region" description="Helical" evidence="13">
    <location>
        <begin position="48"/>
        <end position="68"/>
    </location>
</feature>
<evidence type="ECO:0000313" key="16">
    <source>
        <dbReference type="Proteomes" id="UP000249046"/>
    </source>
</evidence>
<dbReference type="PANTHER" id="PTHR30529">
    <property type="entry name" value="CYTOCHROME B561"/>
    <property type="match status" value="1"/>
</dbReference>
<organism evidence="15 16">
    <name type="scientific">Rhodanobacter denitrificans</name>
    <dbReference type="NCBI Taxonomy" id="666685"/>
    <lineage>
        <taxon>Bacteria</taxon>
        <taxon>Pseudomonadati</taxon>
        <taxon>Pseudomonadota</taxon>
        <taxon>Gammaproteobacteria</taxon>
        <taxon>Lysobacterales</taxon>
        <taxon>Rhodanobacteraceae</taxon>
        <taxon>Rhodanobacter</taxon>
    </lineage>
</organism>
<evidence type="ECO:0000313" key="15">
    <source>
        <dbReference type="EMBL" id="PZQ10203.1"/>
    </source>
</evidence>
<evidence type="ECO:0000256" key="12">
    <source>
        <dbReference type="ARBA" id="ARBA00037975"/>
    </source>
</evidence>
<evidence type="ECO:0000256" key="11">
    <source>
        <dbReference type="ARBA" id="ARBA00023136"/>
    </source>
</evidence>
<dbReference type="EMBL" id="QFPO01000021">
    <property type="protein sequence ID" value="PZQ10203.1"/>
    <property type="molecule type" value="Genomic_DNA"/>
</dbReference>
<evidence type="ECO:0000256" key="10">
    <source>
        <dbReference type="ARBA" id="ARBA00023004"/>
    </source>
</evidence>
<dbReference type="GO" id="GO:0020037">
    <property type="term" value="F:heme binding"/>
    <property type="evidence" value="ECO:0007669"/>
    <property type="project" value="TreeGrafter"/>
</dbReference>
<dbReference type="Proteomes" id="UP000249046">
    <property type="component" value="Unassembled WGS sequence"/>
</dbReference>
<evidence type="ECO:0000256" key="13">
    <source>
        <dbReference type="SAM" id="Phobius"/>
    </source>
</evidence>
<dbReference type="SUPFAM" id="SSF81342">
    <property type="entry name" value="Transmembrane di-heme cytochromes"/>
    <property type="match status" value="1"/>
</dbReference>
<evidence type="ECO:0000256" key="6">
    <source>
        <dbReference type="ARBA" id="ARBA00022692"/>
    </source>
</evidence>
<keyword evidence="10" id="KW-0408">Iron</keyword>
<accession>A0A2W5LYN3</accession>
<dbReference type="InterPro" id="IPR016174">
    <property type="entry name" value="Di-haem_cyt_TM"/>
</dbReference>
<dbReference type="GO" id="GO:0009055">
    <property type="term" value="F:electron transfer activity"/>
    <property type="evidence" value="ECO:0007669"/>
    <property type="project" value="InterPro"/>
</dbReference>
<dbReference type="GO" id="GO:0022904">
    <property type="term" value="P:respiratory electron transport chain"/>
    <property type="evidence" value="ECO:0007669"/>
    <property type="project" value="InterPro"/>
</dbReference>
<evidence type="ECO:0000256" key="5">
    <source>
        <dbReference type="ARBA" id="ARBA00022617"/>
    </source>
</evidence>
<dbReference type="PANTHER" id="PTHR30529:SF7">
    <property type="entry name" value="CYTOCHROME B561 BACTERIAL_NI-HYDROGENASE DOMAIN-CONTAINING PROTEIN"/>
    <property type="match status" value="1"/>
</dbReference>
<keyword evidence="11 13" id="KW-0472">Membrane</keyword>
<evidence type="ECO:0000256" key="1">
    <source>
        <dbReference type="ARBA" id="ARBA00001970"/>
    </source>
</evidence>
<comment type="similarity">
    <text evidence="12">Belongs to the cytochrome b561 family.</text>
</comment>
<keyword evidence="3" id="KW-0813">Transport</keyword>
<keyword evidence="8" id="KW-0249">Electron transport</keyword>
<dbReference type="InterPro" id="IPR011577">
    <property type="entry name" value="Cyt_b561_bac/Ni-Hgenase"/>
</dbReference>